<evidence type="ECO:0000313" key="4">
    <source>
        <dbReference type="Proteomes" id="UP001597182"/>
    </source>
</evidence>
<protein>
    <submittedName>
        <fullName evidence="3">MaoC/PaaZ C-terminal domain-containing protein</fullName>
    </submittedName>
</protein>
<evidence type="ECO:0000313" key="3">
    <source>
        <dbReference type="EMBL" id="MFD1236927.1"/>
    </source>
</evidence>
<gene>
    <name evidence="3" type="ORF">ACFQ34_26870</name>
</gene>
<dbReference type="SUPFAM" id="SSF54637">
    <property type="entry name" value="Thioesterase/thiol ester dehydrase-isomerase"/>
    <property type="match status" value="1"/>
</dbReference>
<dbReference type="EMBL" id="JBHTMB010000249">
    <property type="protein sequence ID" value="MFD1236927.1"/>
    <property type="molecule type" value="Genomic_DNA"/>
</dbReference>
<keyword evidence="4" id="KW-1185">Reference proteome</keyword>
<name>A0ABW3VPB6_9PSEU</name>
<dbReference type="InterPro" id="IPR002539">
    <property type="entry name" value="MaoC-like_dom"/>
</dbReference>
<dbReference type="Pfam" id="PF01575">
    <property type="entry name" value="MaoC_dehydratas"/>
    <property type="match status" value="1"/>
</dbReference>
<accession>A0ABW3VPB6</accession>
<dbReference type="Proteomes" id="UP001597182">
    <property type="component" value="Unassembled WGS sequence"/>
</dbReference>
<reference evidence="4" key="1">
    <citation type="journal article" date="2019" name="Int. J. Syst. Evol. Microbiol.">
        <title>The Global Catalogue of Microorganisms (GCM) 10K type strain sequencing project: providing services to taxonomists for standard genome sequencing and annotation.</title>
        <authorList>
            <consortium name="The Broad Institute Genomics Platform"/>
            <consortium name="The Broad Institute Genome Sequencing Center for Infectious Disease"/>
            <person name="Wu L."/>
            <person name="Ma J."/>
        </authorList>
    </citation>
    <scope>NUCLEOTIDE SEQUENCE [LARGE SCALE GENOMIC DNA]</scope>
    <source>
        <strain evidence="4">CCUG 49018</strain>
    </source>
</reference>
<proteinExistence type="inferred from homology"/>
<feature type="domain" description="MaoC-like" evidence="2">
    <location>
        <begin position="9"/>
        <end position="87"/>
    </location>
</feature>
<evidence type="ECO:0000256" key="1">
    <source>
        <dbReference type="ARBA" id="ARBA00005254"/>
    </source>
</evidence>
<dbReference type="InterPro" id="IPR029069">
    <property type="entry name" value="HotDog_dom_sf"/>
</dbReference>
<organism evidence="3 4">
    <name type="scientific">Pseudonocardia benzenivorans</name>
    <dbReference type="NCBI Taxonomy" id="228005"/>
    <lineage>
        <taxon>Bacteria</taxon>
        <taxon>Bacillati</taxon>
        <taxon>Actinomycetota</taxon>
        <taxon>Actinomycetes</taxon>
        <taxon>Pseudonocardiales</taxon>
        <taxon>Pseudonocardiaceae</taxon>
        <taxon>Pseudonocardia</taxon>
    </lineage>
</organism>
<evidence type="ECO:0000259" key="2">
    <source>
        <dbReference type="Pfam" id="PF01575"/>
    </source>
</evidence>
<comment type="similarity">
    <text evidence="1">Belongs to the enoyl-CoA hydratase/isomerase family.</text>
</comment>
<dbReference type="RefSeq" id="WP_346091470.1">
    <property type="nucleotide sequence ID" value="NZ_BAABKS010000027.1"/>
</dbReference>
<comment type="caution">
    <text evidence="3">The sequence shown here is derived from an EMBL/GenBank/DDBJ whole genome shotgun (WGS) entry which is preliminary data.</text>
</comment>
<sequence>MTREGPTVYTECSTIWNPIHTDIRVAHASGLPDIVVHGTETMARAVTAVLDDQDLGRWTVGRLATRCTGMLATRFTGMVVPGETVTVHRTDPRPDPAGHVIGFRSTRSDGATVLQGSVELVPRG</sequence>
<dbReference type="Gene3D" id="3.10.129.10">
    <property type="entry name" value="Hotdog Thioesterase"/>
    <property type="match status" value="1"/>
</dbReference>